<keyword evidence="8" id="KW-1185">Reference proteome</keyword>
<keyword evidence="2" id="KW-0805">Transcription regulation</keyword>
<keyword evidence="3" id="KW-0238">DNA-binding</keyword>
<dbReference type="PANTHER" id="PTHR31677">
    <property type="entry name" value="AP2 DOMAIN CLASS TRANSCRIPTION FACTOR"/>
    <property type="match status" value="1"/>
</dbReference>
<dbReference type="PANTHER" id="PTHR31677:SF75">
    <property type="entry name" value="ETHYLENE-RESPONSIVE TRANSCRIPTION FACTOR ERF084"/>
    <property type="match status" value="1"/>
</dbReference>
<reference evidence="7 8" key="1">
    <citation type="journal article" date="2019" name="Sci. Rep.">
        <title>A high-quality genome of Eragrostis curvula grass provides insights into Poaceae evolution and supports new strategies to enhance forage quality.</title>
        <authorList>
            <person name="Carballo J."/>
            <person name="Santos B.A.C.M."/>
            <person name="Zappacosta D."/>
            <person name="Garbus I."/>
            <person name="Selva J.P."/>
            <person name="Gallo C.A."/>
            <person name="Diaz A."/>
            <person name="Albertini E."/>
            <person name="Caccamo M."/>
            <person name="Echenique V."/>
        </authorList>
    </citation>
    <scope>NUCLEOTIDE SEQUENCE [LARGE SCALE GENOMIC DNA]</scope>
    <source>
        <strain evidence="8">cv. Victoria</strain>
        <tissue evidence="7">Leaf</tissue>
    </source>
</reference>
<dbReference type="SMART" id="SM00380">
    <property type="entry name" value="AP2"/>
    <property type="match status" value="1"/>
</dbReference>
<dbReference type="InterPro" id="IPR036955">
    <property type="entry name" value="AP2/ERF_dom_sf"/>
</dbReference>
<evidence type="ECO:0000256" key="1">
    <source>
        <dbReference type="ARBA" id="ARBA00004123"/>
    </source>
</evidence>
<dbReference type="Gramene" id="TVU08239">
    <property type="protein sequence ID" value="TVU08239"/>
    <property type="gene ID" value="EJB05_41636"/>
</dbReference>
<sequence length="134" mass="14546">MEWGDYLIVEFAKKAAAALPANAVAQGAVPPANRRYKGATRRSDGKWSAYLDSRGRRMWLGTHDAPEEAACAHDAAARTFTPAAPTNFPEPAGEEDKRRVVVLAHVARVKSERAKRMGEAARRKMDAAKAAMAV</sequence>
<evidence type="ECO:0000313" key="7">
    <source>
        <dbReference type="EMBL" id="TVU08239.1"/>
    </source>
</evidence>
<dbReference type="SUPFAM" id="SSF54171">
    <property type="entry name" value="DNA-binding domain"/>
    <property type="match status" value="1"/>
</dbReference>
<evidence type="ECO:0000256" key="3">
    <source>
        <dbReference type="ARBA" id="ARBA00023125"/>
    </source>
</evidence>
<evidence type="ECO:0000256" key="4">
    <source>
        <dbReference type="ARBA" id="ARBA00023163"/>
    </source>
</evidence>
<accession>A0A5J9TAA2</accession>
<dbReference type="PRINTS" id="PR00367">
    <property type="entry name" value="ETHRSPELEMNT"/>
</dbReference>
<proteinExistence type="predicted"/>
<dbReference type="InterPro" id="IPR001471">
    <property type="entry name" value="AP2/ERF_dom"/>
</dbReference>
<dbReference type="InterPro" id="IPR016177">
    <property type="entry name" value="DNA-bd_dom_sf"/>
</dbReference>
<comment type="subcellular location">
    <subcellularLocation>
        <location evidence="1">Nucleus</location>
    </subcellularLocation>
</comment>
<comment type="caution">
    <text evidence="7">The sequence shown here is derived from an EMBL/GenBank/DDBJ whole genome shotgun (WGS) entry which is preliminary data.</text>
</comment>
<evidence type="ECO:0000259" key="6">
    <source>
        <dbReference type="PROSITE" id="PS51032"/>
    </source>
</evidence>
<organism evidence="7 8">
    <name type="scientific">Eragrostis curvula</name>
    <name type="common">weeping love grass</name>
    <dbReference type="NCBI Taxonomy" id="38414"/>
    <lineage>
        <taxon>Eukaryota</taxon>
        <taxon>Viridiplantae</taxon>
        <taxon>Streptophyta</taxon>
        <taxon>Embryophyta</taxon>
        <taxon>Tracheophyta</taxon>
        <taxon>Spermatophyta</taxon>
        <taxon>Magnoliopsida</taxon>
        <taxon>Liliopsida</taxon>
        <taxon>Poales</taxon>
        <taxon>Poaceae</taxon>
        <taxon>PACMAD clade</taxon>
        <taxon>Chloridoideae</taxon>
        <taxon>Eragrostideae</taxon>
        <taxon>Eragrostidinae</taxon>
        <taxon>Eragrostis</taxon>
    </lineage>
</organism>
<dbReference type="EMBL" id="RWGY01000039">
    <property type="protein sequence ID" value="TVU08239.1"/>
    <property type="molecule type" value="Genomic_DNA"/>
</dbReference>
<protein>
    <recommendedName>
        <fullName evidence="6">AP2/ERF domain-containing protein</fullName>
    </recommendedName>
</protein>
<evidence type="ECO:0000256" key="5">
    <source>
        <dbReference type="ARBA" id="ARBA00023242"/>
    </source>
</evidence>
<dbReference type="GO" id="GO:0003677">
    <property type="term" value="F:DNA binding"/>
    <property type="evidence" value="ECO:0007669"/>
    <property type="project" value="UniProtKB-KW"/>
</dbReference>
<dbReference type="AlphaFoldDB" id="A0A5J9TAA2"/>
<feature type="non-terminal residue" evidence="7">
    <location>
        <position position="1"/>
    </location>
</feature>
<evidence type="ECO:0000313" key="8">
    <source>
        <dbReference type="Proteomes" id="UP000324897"/>
    </source>
</evidence>
<dbReference type="GO" id="GO:0003700">
    <property type="term" value="F:DNA-binding transcription factor activity"/>
    <property type="evidence" value="ECO:0007669"/>
    <property type="project" value="InterPro"/>
</dbReference>
<dbReference type="Gene3D" id="3.30.730.10">
    <property type="entry name" value="AP2/ERF domain"/>
    <property type="match status" value="1"/>
</dbReference>
<name>A0A5J9TAA2_9POAL</name>
<gene>
    <name evidence="7" type="ORF">EJB05_41636</name>
</gene>
<feature type="domain" description="AP2/ERF" evidence="6">
    <location>
        <begin position="35"/>
        <end position="89"/>
    </location>
</feature>
<dbReference type="GO" id="GO:0005634">
    <property type="term" value="C:nucleus"/>
    <property type="evidence" value="ECO:0007669"/>
    <property type="project" value="UniProtKB-SubCell"/>
</dbReference>
<dbReference type="Proteomes" id="UP000324897">
    <property type="component" value="Chromosome 3"/>
</dbReference>
<keyword evidence="4" id="KW-0804">Transcription</keyword>
<evidence type="ECO:0000256" key="2">
    <source>
        <dbReference type="ARBA" id="ARBA00023015"/>
    </source>
</evidence>
<keyword evidence="5" id="KW-0539">Nucleus</keyword>
<dbReference type="PROSITE" id="PS51032">
    <property type="entry name" value="AP2_ERF"/>
    <property type="match status" value="1"/>
</dbReference>